<keyword evidence="4" id="KW-0472">Membrane</keyword>
<keyword evidence="4" id="KW-0812">Transmembrane</keyword>
<keyword evidence="2" id="KW-0560">Oxidoreductase</keyword>
<reference evidence="6" key="1">
    <citation type="submission" date="2020-11" db="EMBL/GenBank/DDBJ databases">
        <authorList>
            <person name="Whiteford S."/>
        </authorList>
    </citation>
    <scope>NUCLEOTIDE SEQUENCE</scope>
</reference>
<dbReference type="PRINTS" id="PR00081">
    <property type="entry name" value="GDHRDH"/>
</dbReference>
<dbReference type="EMBL" id="CAJHNJ030000016">
    <property type="protein sequence ID" value="CAG9114327.1"/>
    <property type="molecule type" value="Genomic_DNA"/>
</dbReference>
<dbReference type="PRINTS" id="PR00080">
    <property type="entry name" value="SDRFAMILY"/>
</dbReference>
<dbReference type="InterPro" id="IPR036291">
    <property type="entry name" value="NAD(P)-bd_dom_sf"/>
</dbReference>
<evidence type="ECO:0000256" key="1">
    <source>
        <dbReference type="ARBA" id="ARBA00006484"/>
    </source>
</evidence>
<dbReference type="Pfam" id="PF00106">
    <property type="entry name" value="adh_short"/>
    <property type="match status" value="1"/>
</dbReference>
<feature type="transmembrane region" description="Helical" evidence="4">
    <location>
        <begin position="12"/>
        <end position="34"/>
    </location>
</feature>
<dbReference type="SMART" id="SM00822">
    <property type="entry name" value="PKS_KR"/>
    <property type="match status" value="1"/>
</dbReference>
<gene>
    <name evidence="6" type="ORF">PLXY2_LOCUS5591</name>
</gene>
<comment type="caution">
    <text evidence="6">The sequence shown here is derived from an EMBL/GenBank/DDBJ whole genome shotgun (WGS) entry which is preliminary data.</text>
</comment>
<protein>
    <submittedName>
        <fullName evidence="6">(diamondback moth) hypothetical protein</fullName>
    </submittedName>
</protein>
<evidence type="ECO:0000256" key="2">
    <source>
        <dbReference type="ARBA" id="ARBA00023002"/>
    </source>
</evidence>
<dbReference type="GO" id="GO:0016020">
    <property type="term" value="C:membrane"/>
    <property type="evidence" value="ECO:0007669"/>
    <property type="project" value="TreeGrafter"/>
</dbReference>
<dbReference type="PANTHER" id="PTHR44196:SF1">
    <property type="entry name" value="DEHYDROGENASE_REDUCTASE SDR FAMILY MEMBER 7B"/>
    <property type="match status" value="1"/>
</dbReference>
<dbReference type="InterPro" id="IPR002347">
    <property type="entry name" value="SDR_fam"/>
</dbReference>
<dbReference type="Proteomes" id="UP000653454">
    <property type="component" value="Unassembled WGS sequence"/>
</dbReference>
<dbReference type="PANTHER" id="PTHR44196">
    <property type="entry name" value="DEHYDROGENASE/REDUCTASE SDR FAMILY MEMBER 7B"/>
    <property type="match status" value="1"/>
</dbReference>
<dbReference type="SUPFAM" id="SSF51735">
    <property type="entry name" value="NAD(P)-binding Rossmann-fold domains"/>
    <property type="match status" value="1"/>
</dbReference>
<keyword evidence="4" id="KW-1133">Transmembrane helix</keyword>
<organism evidence="6 7">
    <name type="scientific">Plutella xylostella</name>
    <name type="common">Diamondback moth</name>
    <name type="synonym">Plutella maculipennis</name>
    <dbReference type="NCBI Taxonomy" id="51655"/>
    <lineage>
        <taxon>Eukaryota</taxon>
        <taxon>Metazoa</taxon>
        <taxon>Ecdysozoa</taxon>
        <taxon>Arthropoda</taxon>
        <taxon>Hexapoda</taxon>
        <taxon>Insecta</taxon>
        <taxon>Pterygota</taxon>
        <taxon>Neoptera</taxon>
        <taxon>Endopterygota</taxon>
        <taxon>Lepidoptera</taxon>
        <taxon>Glossata</taxon>
        <taxon>Ditrysia</taxon>
        <taxon>Yponomeutoidea</taxon>
        <taxon>Plutellidae</taxon>
        <taxon>Plutella</taxon>
    </lineage>
</organism>
<keyword evidence="7" id="KW-1185">Reference proteome</keyword>
<dbReference type="InterPro" id="IPR057326">
    <property type="entry name" value="KR_dom"/>
</dbReference>
<sequence length="313" mass="34015">MTSSPETKTMGAFINFCTYFGLPITFLVIVYRLLSDSKSNRIEKLKGKVVLITGASSGVGEALAHAFYTYGCKVVLAARRVNELERVKNDLLSKKVNIPAQEPIIVHLDLEQISSLDDVVQKILGQCGHIDILINNGGVSSRGRVLDTNMDVQTKLMFVNHLGPLALTKSVLPKMVERKVGHIVFVSSVQGRIALPDRSAYSASKHASQAAADSLRAEVACHNINVSVVSPGYIQTALSLNALTGTGNLHGVMDATTAAGYKPEYVADKIVNMVVSRQDELVLAPLSNKCALMLRYLAPSVYFWIMKKRASKL</sequence>
<dbReference type="Gene3D" id="3.40.50.720">
    <property type="entry name" value="NAD(P)-binding Rossmann-like Domain"/>
    <property type="match status" value="1"/>
</dbReference>
<comment type="similarity">
    <text evidence="1 3">Belongs to the short-chain dehydrogenases/reductases (SDR) family.</text>
</comment>
<evidence type="ECO:0000313" key="6">
    <source>
        <dbReference type="EMBL" id="CAG9114327.1"/>
    </source>
</evidence>
<dbReference type="AlphaFoldDB" id="A0A8S4EFH4"/>
<name>A0A8S4EFH4_PLUXY</name>
<proteinExistence type="inferred from homology"/>
<feature type="domain" description="Ketoreductase" evidence="5">
    <location>
        <begin position="48"/>
        <end position="237"/>
    </location>
</feature>
<evidence type="ECO:0000256" key="3">
    <source>
        <dbReference type="RuleBase" id="RU000363"/>
    </source>
</evidence>
<evidence type="ECO:0000256" key="4">
    <source>
        <dbReference type="SAM" id="Phobius"/>
    </source>
</evidence>
<dbReference type="GO" id="GO:0016491">
    <property type="term" value="F:oxidoreductase activity"/>
    <property type="evidence" value="ECO:0007669"/>
    <property type="project" value="UniProtKB-KW"/>
</dbReference>
<evidence type="ECO:0000313" key="7">
    <source>
        <dbReference type="Proteomes" id="UP000653454"/>
    </source>
</evidence>
<accession>A0A8S4EFH4</accession>
<evidence type="ECO:0000259" key="5">
    <source>
        <dbReference type="SMART" id="SM00822"/>
    </source>
</evidence>